<dbReference type="InterPro" id="IPR000242">
    <property type="entry name" value="PTP_cat"/>
</dbReference>
<feature type="compositionally biased region" description="Basic and acidic residues" evidence="1">
    <location>
        <begin position="346"/>
        <end position="356"/>
    </location>
</feature>
<feature type="domain" description="Tyrosine-protein phosphatase" evidence="2">
    <location>
        <begin position="25"/>
        <end position="272"/>
    </location>
</feature>
<dbReference type="GO" id="GO:0004725">
    <property type="term" value="F:protein tyrosine phosphatase activity"/>
    <property type="evidence" value="ECO:0007669"/>
    <property type="project" value="InterPro"/>
</dbReference>
<dbReference type="PANTHER" id="PTHR19134:SF449">
    <property type="entry name" value="TYROSINE-PROTEIN PHOSPHATASE 1"/>
    <property type="match status" value="1"/>
</dbReference>
<dbReference type="AlphaFoldDB" id="A0A0L0DQT1"/>
<protein>
    <submittedName>
        <fullName evidence="3">Protein tyrosine phosphatase</fullName>
    </submittedName>
</protein>
<dbReference type="SMART" id="SM00404">
    <property type="entry name" value="PTPc_motif"/>
    <property type="match status" value="1"/>
</dbReference>
<dbReference type="InterPro" id="IPR003595">
    <property type="entry name" value="Tyr_Pase_cat"/>
</dbReference>
<feature type="region of interest" description="Disordered" evidence="1">
    <location>
        <begin position="333"/>
        <end position="363"/>
    </location>
</feature>
<dbReference type="Gene3D" id="3.90.190.10">
    <property type="entry name" value="Protein tyrosine phosphatase superfamily"/>
    <property type="match status" value="1"/>
</dbReference>
<sequence>MAGQTLELGKNGALVAAAGPPPAAVPWTSVSTSLGSRLRLRTSQFVHASHVRLGACKRHYIVAQGPTEAGVFAFWRMVWAEHTSVVVALTRLRGPAPGALTPESLEEAAGSSELCFPYWPMDVGQVLVVGHFEVEAKSIEALGSYGIRTELRVRHMLEAQKRRVVHLQYAAWPHHAAPLPLRSLIEFTHDVHVAYKRRYRPLLIHDSCGTGAAGVFAVAHAVLSDALEELAVPETGPLLGLPILAHEAATQRPGLFARRRDYWALYELCTALVMSVTQDASAPPSAAAMAASAMEAAMHETLNSPGDRGSGDLTLASMDLALPDADLDSEFVVPMDQSPTSSPRLCHRDAHYDRARRSVTPLP</sequence>
<accession>A0A0L0DQT1</accession>
<dbReference type="STRING" id="461836.A0A0L0DQT1"/>
<dbReference type="GeneID" id="25568408"/>
<dbReference type="SMART" id="SM00194">
    <property type="entry name" value="PTPc"/>
    <property type="match status" value="1"/>
</dbReference>
<evidence type="ECO:0000313" key="4">
    <source>
        <dbReference type="Proteomes" id="UP000054408"/>
    </source>
</evidence>
<dbReference type="EMBL" id="GL349489">
    <property type="protein sequence ID" value="KNC54381.1"/>
    <property type="molecule type" value="Genomic_DNA"/>
</dbReference>
<dbReference type="OrthoDB" id="6058203at2759"/>
<dbReference type="InterPro" id="IPR050348">
    <property type="entry name" value="Protein-Tyr_Phosphatase"/>
</dbReference>
<dbReference type="SUPFAM" id="SSF52799">
    <property type="entry name" value="(Phosphotyrosine protein) phosphatases II"/>
    <property type="match status" value="1"/>
</dbReference>
<dbReference type="CDD" id="cd00047">
    <property type="entry name" value="PTPc"/>
    <property type="match status" value="1"/>
</dbReference>
<evidence type="ECO:0000259" key="2">
    <source>
        <dbReference type="PROSITE" id="PS50055"/>
    </source>
</evidence>
<dbReference type="PROSITE" id="PS50055">
    <property type="entry name" value="TYR_PHOSPHATASE_PTP"/>
    <property type="match status" value="1"/>
</dbReference>
<reference evidence="3 4" key="1">
    <citation type="submission" date="2010-05" db="EMBL/GenBank/DDBJ databases">
        <title>The Genome Sequence of Thecamonas trahens ATCC 50062.</title>
        <authorList>
            <consortium name="The Broad Institute Genome Sequencing Platform"/>
            <person name="Russ C."/>
            <person name="Cuomo C."/>
            <person name="Shea T."/>
            <person name="Young S.K."/>
            <person name="Zeng Q."/>
            <person name="Koehrsen M."/>
            <person name="Haas B."/>
            <person name="Borodovsky M."/>
            <person name="Guigo R."/>
            <person name="Alvarado L."/>
            <person name="Berlin A."/>
            <person name="Bochicchio J."/>
            <person name="Borenstein D."/>
            <person name="Chapman S."/>
            <person name="Chen Z."/>
            <person name="Freedman E."/>
            <person name="Gellesch M."/>
            <person name="Goldberg J."/>
            <person name="Griggs A."/>
            <person name="Gujja S."/>
            <person name="Heilman E."/>
            <person name="Heiman D."/>
            <person name="Hepburn T."/>
            <person name="Howarth C."/>
            <person name="Jen D."/>
            <person name="Larson L."/>
            <person name="Mehta T."/>
            <person name="Park D."/>
            <person name="Pearson M."/>
            <person name="Roberts A."/>
            <person name="Saif S."/>
            <person name="Shenoy N."/>
            <person name="Sisk P."/>
            <person name="Stolte C."/>
            <person name="Sykes S."/>
            <person name="Thomson T."/>
            <person name="Walk T."/>
            <person name="White J."/>
            <person name="Yandava C."/>
            <person name="Burger G."/>
            <person name="Gray M.W."/>
            <person name="Holland P.W.H."/>
            <person name="King N."/>
            <person name="Lang F.B.F."/>
            <person name="Roger A.J."/>
            <person name="Ruiz-Trillo I."/>
            <person name="Lander E."/>
            <person name="Nusbaum C."/>
        </authorList>
    </citation>
    <scope>NUCLEOTIDE SEQUENCE [LARGE SCALE GENOMIC DNA]</scope>
    <source>
        <strain evidence="3 4">ATCC 50062</strain>
    </source>
</reference>
<dbReference type="eggNOG" id="KOG0792">
    <property type="taxonomic scope" value="Eukaryota"/>
</dbReference>
<proteinExistence type="predicted"/>
<dbReference type="Pfam" id="PF00102">
    <property type="entry name" value="Y_phosphatase"/>
    <property type="match status" value="1"/>
</dbReference>
<dbReference type="Proteomes" id="UP000054408">
    <property type="component" value="Unassembled WGS sequence"/>
</dbReference>
<dbReference type="RefSeq" id="XP_013753681.1">
    <property type="nucleotide sequence ID" value="XM_013898227.1"/>
</dbReference>
<name>A0A0L0DQT1_THETB</name>
<evidence type="ECO:0000256" key="1">
    <source>
        <dbReference type="SAM" id="MobiDB-lite"/>
    </source>
</evidence>
<dbReference type="PANTHER" id="PTHR19134">
    <property type="entry name" value="RECEPTOR-TYPE TYROSINE-PROTEIN PHOSPHATASE"/>
    <property type="match status" value="1"/>
</dbReference>
<dbReference type="PRINTS" id="PR00700">
    <property type="entry name" value="PRTYPHPHTASE"/>
</dbReference>
<keyword evidence="4" id="KW-1185">Reference proteome</keyword>
<dbReference type="InterPro" id="IPR029021">
    <property type="entry name" value="Prot-tyrosine_phosphatase-like"/>
</dbReference>
<evidence type="ECO:0000313" key="3">
    <source>
        <dbReference type="EMBL" id="KNC54381.1"/>
    </source>
</evidence>
<organism evidence="3 4">
    <name type="scientific">Thecamonas trahens ATCC 50062</name>
    <dbReference type="NCBI Taxonomy" id="461836"/>
    <lineage>
        <taxon>Eukaryota</taxon>
        <taxon>Apusozoa</taxon>
        <taxon>Apusomonadida</taxon>
        <taxon>Apusomonadidae</taxon>
        <taxon>Thecamonas</taxon>
    </lineage>
</organism>
<gene>
    <name evidence="3" type="ORF">AMSG_10100</name>
</gene>